<accession>A0AA41PUZ8</accession>
<sequence length="391" mass="41380">MAAATGPADRAAAEEGIRDAYRAAGLVPPHKVLWYDSPLAASVAATVISGAFKPQALAALGLPVRAPAGSRAGKSVRDKLRAATWERARTEAAAQLGQAVWAQAWHEIADRLWAPTTGLSARIREGVEAAVAVAVGDTTSGARGGVAPGAMGRGSAARGTDAASRTIAVEARAATLDALGGQHDAAWLAAFDGLRRCFPELGDSPAAEALDAVGRVARAGGWWWPYEGVVLAAERPVALERDENARLHSGEGPALAFPDGFALHAWRGMPIPADFVTGLGPQGSGLDANRIRREANAELRRVMLEIYGYDRYLEEVGARPLHRDATGVLWRIDLPNDEPVVMVEVLNSTPEPDGTTRTYWLRVPPTTTTARAGVAWTFGLTEAEYHPARET</sequence>
<evidence type="ECO:0000313" key="2">
    <source>
        <dbReference type="EMBL" id="MCF2525696.1"/>
    </source>
</evidence>
<evidence type="ECO:0000313" key="3">
    <source>
        <dbReference type="Proteomes" id="UP001165378"/>
    </source>
</evidence>
<dbReference type="InterPro" id="IPR046633">
    <property type="entry name" value="DUF6745"/>
</dbReference>
<dbReference type="AlphaFoldDB" id="A0AA41PUZ8"/>
<organism evidence="2 3">
    <name type="scientific">Yinghuangia soli</name>
    <dbReference type="NCBI Taxonomy" id="2908204"/>
    <lineage>
        <taxon>Bacteria</taxon>
        <taxon>Bacillati</taxon>
        <taxon>Actinomycetota</taxon>
        <taxon>Actinomycetes</taxon>
        <taxon>Kitasatosporales</taxon>
        <taxon>Streptomycetaceae</taxon>
        <taxon>Yinghuangia</taxon>
    </lineage>
</organism>
<evidence type="ECO:0000259" key="1">
    <source>
        <dbReference type="Pfam" id="PF20530"/>
    </source>
</evidence>
<dbReference type="Pfam" id="PF20530">
    <property type="entry name" value="DUF6745"/>
    <property type="match status" value="1"/>
</dbReference>
<feature type="domain" description="DUF6745" evidence="1">
    <location>
        <begin position="172"/>
        <end position="391"/>
    </location>
</feature>
<gene>
    <name evidence="2" type="ORF">LZ495_00440</name>
</gene>
<keyword evidence="3" id="KW-1185">Reference proteome</keyword>
<protein>
    <recommendedName>
        <fullName evidence="1">DUF6745 domain-containing protein</fullName>
    </recommendedName>
</protein>
<name>A0AA41PUZ8_9ACTN</name>
<proteinExistence type="predicted"/>
<reference evidence="2" key="1">
    <citation type="submission" date="2022-01" db="EMBL/GenBank/DDBJ databases">
        <title>Genome-Based Taxonomic Classification of the Phylum Actinobacteria.</title>
        <authorList>
            <person name="Gao Y."/>
        </authorList>
    </citation>
    <scope>NUCLEOTIDE SEQUENCE</scope>
    <source>
        <strain evidence="2">KLBMP 8922</strain>
    </source>
</reference>
<dbReference type="Proteomes" id="UP001165378">
    <property type="component" value="Unassembled WGS sequence"/>
</dbReference>
<dbReference type="EMBL" id="JAKFHA010000001">
    <property type="protein sequence ID" value="MCF2525696.1"/>
    <property type="molecule type" value="Genomic_DNA"/>
</dbReference>
<comment type="caution">
    <text evidence="2">The sequence shown here is derived from an EMBL/GenBank/DDBJ whole genome shotgun (WGS) entry which is preliminary data.</text>
</comment>